<protein>
    <submittedName>
        <fullName evidence="3">DUF3857 domain-containing protein</fullName>
    </submittedName>
</protein>
<dbReference type="InterPro" id="IPR038765">
    <property type="entry name" value="Papain-like_cys_pep_sf"/>
</dbReference>
<organism evidence="3 4">
    <name type="scientific">Niastella caeni</name>
    <dbReference type="NCBI Taxonomy" id="2569763"/>
    <lineage>
        <taxon>Bacteria</taxon>
        <taxon>Pseudomonadati</taxon>
        <taxon>Bacteroidota</taxon>
        <taxon>Chitinophagia</taxon>
        <taxon>Chitinophagales</taxon>
        <taxon>Chitinophagaceae</taxon>
        <taxon>Niastella</taxon>
    </lineage>
</organism>
<name>A0A4S8H8A6_9BACT</name>
<keyword evidence="4" id="KW-1185">Reference proteome</keyword>
<dbReference type="Pfam" id="PF12969">
    <property type="entry name" value="DUF3857"/>
    <property type="match status" value="1"/>
</dbReference>
<feature type="domain" description="DUF3857" evidence="2">
    <location>
        <begin position="64"/>
        <end position="210"/>
    </location>
</feature>
<dbReference type="EMBL" id="STFF01000015">
    <property type="protein sequence ID" value="THU30775.1"/>
    <property type="molecule type" value="Genomic_DNA"/>
</dbReference>
<dbReference type="Gene3D" id="2.60.40.3140">
    <property type="match status" value="1"/>
</dbReference>
<dbReference type="Pfam" id="PF01841">
    <property type="entry name" value="Transglut_core"/>
    <property type="match status" value="1"/>
</dbReference>
<dbReference type="OrthoDB" id="8595007at2"/>
<dbReference type="Gene3D" id="2.60.120.1130">
    <property type="match status" value="1"/>
</dbReference>
<dbReference type="Gene3D" id="3.10.620.30">
    <property type="match status" value="1"/>
</dbReference>
<evidence type="ECO:0000313" key="3">
    <source>
        <dbReference type="EMBL" id="THU30775.1"/>
    </source>
</evidence>
<evidence type="ECO:0000313" key="4">
    <source>
        <dbReference type="Proteomes" id="UP000306918"/>
    </source>
</evidence>
<dbReference type="RefSeq" id="WP_136580807.1">
    <property type="nucleotide sequence ID" value="NZ_STFF01000015.1"/>
</dbReference>
<dbReference type="SUPFAM" id="SSF54001">
    <property type="entry name" value="Cysteine proteinases"/>
    <property type="match status" value="1"/>
</dbReference>
<dbReference type="InterPro" id="IPR024618">
    <property type="entry name" value="DUF3857"/>
</dbReference>
<accession>A0A4S8H8A6</accession>
<dbReference type="Proteomes" id="UP000306918">
    <property type="component" value="Unassembled WGS sequence"/>
</dbReference>
<evidence type="ECO:0000259" key="1">
    <source>
        <dbReference type="Pfam" id="PF01841"/>
    </source>
</evidence>
<sequence length="635" mass="72733">MKRLFFATGLFISLTTAAQKVEELKAKFPGEEAVMLNSTEQYKIKIKDGEPYIESRESQQLMYLTANAAAYLSQYGFGHSSFHEVKEYEAYTQTAENKKIKVTNFKTGSSKSSSVFYDDAKETRFDFPAIGPGATGNLNMLVIHKKPFLLSPHYFARSIPVINDVISISFPKGMSVKYVLKGLDTDKIKFTQDSRGGEITYTFQVKDLPAEKDYPDAPGASWYSPHIVFYIEKYKNDKGEQVSYLADTNDLYKLNSGFIKDLNKVAGPELKRIVDSLTNGVPSQEEKAKRIYSWVQDHIKYVAFEDGMEGFIPRDANFVCSRRFGDCKDMSSILTLMLNTAGVPAYHTWIGTRDLPYSYRETPLPIVDNHMICAIQLKKDEFIFLDGTDPTCVFGIPPSAIQEKEAMIALEPGKYTIVKVPSPPKETNQRVDSCFIQLTDKGITGRVNLHMSGYYAMNMHGSLSYINEKDKENYMRRRFSRGSNKFHLSSYEVGDLSDKNHVTLSGKFELQDYARKIGDEWYLNINLHKLYEHEEIDFPRRKMPVAYDFRFVNKYVTVLTIPDGYTVSYLPKSKSFKNDIWGFSLNYEQKGNTIILSQEFYNDHLLLTADQFKAWNEVLEHLFPLYKESISLSKK</sequence>
<evidence type="ECO:0000259" key="2">
    <source>
        <dbReference type="Pfam" id="PF12969"/>
    </source>
</evidence>
<gene>
    <name evidence="3" type="ORF">FAM09_29690</name>
</gene>
<comment type="caution">
    <text evidence="3">The sequence shown here is derived from an EMBL/GenBank/DDBJ whole genome shotgun (WGS) entry which is preliminary data.</text>
</comment>
<dbReference type="InterPro" id="IPR002931">
    <property type="entry name" value="Transglutaminase-like"/>
</dbReference>
<feature type="domain" description="Transglutaminase-like" evidence="1">
    <location>
        <begin position="272"/>
        <end position="345"/>
    </location>
</feature>
<reference evidence="3 4" key="1">
    <citation type="submission" date="2019-04" db="EMBL/GenBank/DDBJ databases">
        <title>Niastella caeni sp. nov., isolated from activated sludge.</title>
        <authorList>
            <person name="Sheng M."/>
        </authorList>
    </citation>
    <scope>NUCLEOTIDE SEQUENCE [LARGE SCALE GENOMIC DNA]</scope>
    <source>
        <strain evidence="3 4">HX-2-15</strain>
    </source>
</reference>
<dbReference type="AlphaFoldDB" id="A0A4S8H8A6"/>
<proteinExistence type="predicted"/>